<dbReference type="AlphaFoldDB" id="A0AAE8N8Z8"/>
<reference evidence="3" key="1">
    <citation type="submission" date="2018-03" db="EMBL/GenBank/DDBJ databases">
        <authorList>
            <person name="Guldener U."/>
        </authorList>
    </citation>
    <scope>NUCLEOTIDE SEQUENCE</scope>
</reference>
<sequence>MPPQEALDAETGNLTRRQDFENARDRFRSCRRKHERTAVGGQTFVLVKPLTDELRASGVLDEVRHRANGIISAQGTPMIKVDKLPGYLRIFYILVEIGHPQSFRAFLDYNLNDDKLPLDEMSLNQLLSAHEKTDATFSQRFLEEQVAWCPINFYPGMSLVQGNRISPFYHQRPIWPKRDNHRNLSNNARLFEVHVPAELLCDDICGQLDDDEACLLHSLESRDKKASISGTNVGKQFPSTQKETFETERYAFEEMRNQAGLIRYIASYQTSIDEHETHYNILLEYSEIDLHEVMTTEAPPVIPNDIEFFWYAMLEICQSLAAIRTIDIEGSQFHVWHCDVKPENILRTGGRFKLADLGEARIQMSNGDEKQPEAVITGGTRTYASPEKAAYLDGRVSQAPKIHQNSDVWSLGAVLSIAVTYVVLGTQGVLKYDRVRRYGTERAAKAAGMNKRGDGFHDGLNVLDEVRDWHQFLRSSTRRHDNFTPAILDLIDKHMLVDSRERYDSAATAHHLEKILQETTSGVGSGNFCVPPSIQTMLRDIENDAESFREQSLTSSATGMQTIHAGNSNVDITEEASRSKISLLRQEIQPTAPQGGLRRRVSLQPPPPPASTSSITRSAPRQTLSIDPPAGATPPRKRSAYEEFYEPYTVFNLREDLDELDRQTPGRRLTSKFLQSMRLPKKTDSSVKGRWNANEDLLDKAFGGRDIIFLIDNGSTMAVHWQEATELLVTLVRRVHGYDDDGIELYFTGQEQATSAVPLKGQRAEKFLNAMKEAKPGGGNKLSVTADTDLVPKLSSINTAYLNERKPKTIIVFTDGCWMGMRNEYAVDLLVTSNVMQLRTMHPNSAIGDERSKIEEIRPVTIQFVQFGKHPQGAERLRRLDDDLAKQGYEDMIDCEPSNGDVYKMFLGSILRDMDRKANVANFIPSPLTRSPSGMDFSEKDMDQGGDDENLSPELEFDIFYTTDALGVVDRRSGIEPMESGSSPGVPYSPATQSPRWSVRGSLRGKSSLV</sequence>
<dbReference type="Pfam" id="PF00092">
    <property type="entry name" value="VWA"/>
    <property type="match status" value="1"/>
</dbReference>
<name>A0AAE8N8Z8_9PEZI</name>
<evidence type="ECO:0000313" key="3">
    <source>
        <dbReference type="EMBL" id="SPO07392.1"/>
    </source>
</evidence>
<keyword evidence="4" id="KW-1185">Reference proteome</keyword>
<proteinExistence type="predicted"/>
<evidence type="ECO:0000256" key="1">
    <source>
        <dbReference type="SAM" id="MobiDB-lite"/>
    </source>
</evidence>
<feature type="compositionally biased region" description="Polar residues" evidence="1">
    <location>
        <begin position="550"/>
        <end position="571"/>
    </location>
</feature>
<feature type="compositionally biased region" description="Low complexity" evidence="1">
    <location>
        <begin position="611"/>
        <end position="621"/>
    </location>
</feature>
<dbReference type="SUPFAM" id="SSF56112">
    <property type="entry name" value="Protein kinase-like (PK-like)"/>
    <property type="match status" value="1"/>
</dbReference>
<dbReference type="InterPro" id="IPR002035">
    <property type="entry name" value="VWF_A"/>
</dbReference>
<feature type="region of interest" description="Disordered" evidence="1">
    <location>
        <begin position="590"/>
        <end position="639"/>
    </location>
</feature>
<accession>A0AAE8N8Z8</accession>
<dbReference type="PANTHER" id="PTHR34706:SF1">
    <property type="entry name" value="VWFA DOMAIN-CONTAINING PROTEIN"/>
    <property type="match status" value="1"/>
</dbReference>
<gene>
    <name evidence="3" type="ORF">DNG_10086</name>
</gene>
<dbReference type="GO" id="GO:0004672">
    <property type="term" value="F:protein kinase activity"/>
    <property type="evidence" value="ECO:0007669"/>
    <property type="project" value="InterPro"/>
</dbReference>
<protein>
    <recommendedName>
        <fullName evidence="2">Protein kinase domain-containing protein</fullName>
    </recommendedName>
</protein>
<feature type="region of interest" description="Disordered" evidence="1">
    <location>
        <begin position="547"/>
        <end position="571"/>
    </location>
</feature>
<dbReference type="InterPro" id="IPR036465">
    <property type="entry name" value="vWFA_dom_sf"/>
</dbReference>
<dbReference type="Gene3D" id="1.10.510.10">
    <property type="entry name" value="Transferase(Phosphotransferase) domain 1"/>
    <property type="match status" value="1"/>
</dbReference>
<organism evidence="3 4">
    <name type="scientific">Cephalotrichum gorgonifer</name>
    <dbReference type="NCBI Taxonomy" id="2041049"/>
    <lineage>
        <taxon>Eukaryota</taxon>
        <taxon>Fungi</taxon>
        <taxon>Dikarya</taxon>
        <taxon>Ascomycota</taxon>
        <taxon>Pezizomycotina</taxon>
        <taxon>Sordariomycetes</taxon>
        <taxon>Hypocreomycetidae</taxon>
        <taxon>Microascales</taxon>
        <taxon>Microascaceae</taxon>
        <taxon>Cephalotrichum</taxon>
    </lineage>
</organism>
<feature type="region of interest" description="Disordered" evidence="1">
    <location>
        <begin position="928"/>
        <end position="949"/>
    </location>
</feature>
<dbReference type="PROSITE" id="PS50011">
    <property type="entry name" value="PROTEIN_KINASE_DOM"/>
    <property type="match status" value="1"/>
</dbReference>
<dbReference type="EMBL" id="ONZQ02000020">
    <property type="protein sequence ID" value="SPO07392.1"/>
    <property type="molecule type" value="Genomic_DNA"/>
</dbReference>
<evidence type="ECO:0000313" key="4">
    <source>
        <dbReference type="Proteomes" id="UP001187682"/>
    </source>
</evidence>
<dbReference type="InterPro" id="IPR011009">
    <property type="entry name" value="Kinase-like_dom_sf"/>
</dbReference>
<evidence type="ECO:0000259" key="2">
    <source>
        <dbReference type="PROSITE" id="PS50011"/>
    </source>
</evidence>
<dbReference type="Pfam" id="PF00069">
    <property type="entry name" value="Pkinase"/>
    <property type="match status" value="1"/>
</dbReference>
<dbReference type="GO" id="GO:0005524">
    <property type="term" value="F:ATP binding"/>
    <property type="evidence" value="ECO:0007669"/>
    <property type="project" value="InterPro"/>
</dbReference>
<feature type="region of interest" description="Disordered" evidence="1">
    <location>
        <begin position="974"/>
        <end position="1010"/>
    </location>
</feature>
<feature type="domain" description="Protein kinase" evidence="2">
    <location>
        <begin position="153"/>
        <end position="516"/>
    </location>
</feature>
<dbReference type="SUPFAM" id="SSF53300">
    <property type="entry name" value="vWA-like"/>
    <property type="match status" value="1"/>
</dbReference>
<dbReference type="Proteomes" id="UP001187682">
    <property type="component" value="Unassembled WGS sequence"/>
</dbReference>
<dbReference type="InterPro" id="IPR000719">
    <property type="entry name" value="Prot_kinase_dom"/>
</dbReference>
<dbReference type="PANTHER" id="PTHR34706">
    <property type="entry name" value="SLR1338 PROTEIN"/>
    <property type="match status" value="1"/>
</dbReference>
<dbReference type="SMART" id="SM00220">
    <property type="entry name" value="S_TKc"/>
    <property type="match status" value="1"/>
</dbReference>
<comment type="caution">
    <text evidence="3">The sequence shown here is derived from an EMBL/GenBank/DDBJ whole genome shotgun (WGS) entry which is preliminary data.</text>
</comment>